<dbReference type="InterPro" id="IPR004429">
    <property type="entry name" value="Isopropylmalate_DH"/>
</dbReference>
<keyword evidence="5" id="KW-0460">Magnesium</keyword>
<evidence type="ECO:0000256" key="2">
    <source>
        <dbReference type="ARBA" id="ARBA00022430"/>
    </source>
</evidence>
<dbReference type="PANTHER" id="PTHR42979">
    <property type="entry name" value="3-ISOPROPYLMALATE DEHYDROGENASE"/>
    <property type="match status" value="1"/>
</dbReference>
<comment type="caution">
    <text evidence="10">The sequence shown here is derived from an EMBL/GenBank/DDBJ whole genome shotgun (WGS) entry which is preliminary data.</text>
</comment>
<dbReference type="EMBL" id="JANCYU010000063">
    <property type="protein sequence ID" value="KAK4528365.1"/>
    <property type="molecule type" value="Genomic_DNA"/>
</dbReference>
<dbReference type="GO" id="GO:0005829">
    <property type="term" value="C:cytosol"/>
    <property type="evidence" value="ECO:0007669"/>
    <property type="project" value="TreeGrafter"/>
</dbReference>
<dbReference type="Pfam" id="PF00180">
    <property type="entry name" value="Iso_dh"/>
    <property type="match status" value="1"/>
</dbReference>
<reference evidence="10 11" key="1">
    <citation type="submission" date="2022-07" db="EMBL/GenBank/DDBJ databases">
        <title>Genome-wide signatures of adaptation to extreme environments.</title>
        <authorList>
            <person name="Cho C.H."/>
            <person name="Yoon H.S."/>
        </authorList>
    </citation>
    <scope>NUCLEOTIDE SEQUENCE [LARGE SCALE GENOMIC DNA]</scope>
    <source>
        <strain evidence="10 11">108.79 E11</strain>
    </source>
</reference>
<comment type="similarity">
    <text evidence="1">Belongs to the isocitrate and isopropylmalate dehydrogenases family.</text>
</comment>
<dbReference type="SMART" id="SM01329">
    <property type="entry name" value="Iso_dh"/>
    <property type="match status" value="1"/>
</dbReference>
<evidence type="ECO:0000256" key="3">
    <source>
        <dbReference type="ARBA" id="ARBA00022605"/>
    </source>
</evidence>
<keyword evidence="8" id="KW-0100">Branched-chain amino acid biosynthesis</keyword>
<proteinExistence type="inferred from homology"/>
<protein>
    <recommendedName>
        <fullName evidence="9">Isopropylmalate dehydrogenase-like domain-containing protein</fullName>
    </recommendedName>
</protein>
<dbReference type="AlphaFoldDB" id="A0AAV9ILT1"/>
<sequence length="420" mass="45983">MTVASSKKSSALSTTFTASRKMSQGTSTDPYKIAILPGDGAGPEMMEATLEILQALSSMTDIYFQFQTAHFGSEAYLKLGKPVPEETIEICKNSDAVLRGYEGYTRTASTGNQQLRSALGLFAQLRPVVVYKELADMSTLKRQVVEGVDIMVVREVSGGALSIDENTAPFGENESEAFSTIKYKDSQVYRIMEIAASIASRRSGRICNVDKADVMKVSQFWRRCIHDFVKQNISGGYIDICDMYADDCARELILRPRQFDTIITSNLFGDIISEVAVALAGPARLSPSAWLSIDGFGVYGPADVFNISAYPESTLPAYSSNTSREDGGFGNFKPYTSPIAMIRSASMMLRYSLDQPAAADLLQQALQRTMEDILNSEVSQNGSFLESGAIGTKAFVEAMLRSLQYLKQYVQVCDPEICGE</sequence>
<gene>
    <name evidence="10" type="ORF">GAYE_SCF55G6306</name>
</gene>
<dbReference type="GO" id="GO:0046872">
    <property type="term" value="F:metal ion binding"/>
    <property type="evidence" value="ECO:0007669"/>
    <property type="project" value="UniProtKB-KW"/>
</dbReference>
<evidence type="ECO:0000256" key="5">
    <source>
        <dbReference type="ARBA" id="ARBA00022842"/>
    </source>
</evidence>
<dbReference type="GO" id="GO:0003862">
    <property type="term" value="F:3-isopropylmalate dehydrogenase activity"/>
    <property type="evidence" value="ECO:0007669"/>
    <property type="project" value="InterPro"/>
</dbReference>
<keyword evidence="7" id="KW-0520">NAD</keyword>
<evidence type="ECO:0000256" key="8">
    <source>
        <dbReference type="ARBA" id="ARBA00023304"/>
    </source>
</evidence>
<dbReference type="Proteomes" id="UP001300502">
    <property type="component" value="Unassembled WGS sequence"/>
</dbReference>
<feature type="domain" description="Isopropylmalate dehydrogenase-like" evidence="9">
    <location>
        <begin position="32"/>
        <end position="399"/>
    </location>
</feature>
<keyword evidence="11" id="KW-1185">Reference proteome</keyword>
<evidence type="ECO:0000256" key="4">
    <source>
        <dbReference type="ARBA" id="ARBA00022723"/>
    </source>
</evidence>
<keyword evidence="3" id="KW-0028">Amino-acid biosynthesis</keyword>
<evidence type="ECO:0000313" key="10">
    <source>
        <dbReference type="EMBL" id="KAK4528365.1"/>
    </source>
</evidence>
<dbReference type="Gene3D" id="3.40.718.10">
    <property type="entry name" value="Isopropylmalate Dehydrogenase"/>
    <property type="match status" value="1"/>
</dbReference>
<evidence type="ECO:0000313" key="11">
    <source>
        <dbReference type="Proteomes" id="UP001300502"/>
    </source>
</evidence>
<evidence type="ECO:0000256" key="6">
    <source>
        <dbReference type="ARBA" id="ARBA00023002"/>
    </source>
</evidence>
<organism evidence="10 11">
    <name type="scientific">Galdieria yellowstonensis</name>
    <dbReference type="NCBI Taxonomy" id="3028027"/>
    <lineage>
        <taxon>Eukaryota</taxon>
        <taxon>Rhodophyta</taxon>
        <taxon>Bangiophyceae</taxon>
        <taxon>Galdieriales</taxon>
        <taxon>Galdieriaceae</taxon>
        <taxon>Galdieria</taxon>
    </lineage>
</organism>
<accession>A0AAV9ILT1</accession>
<keyword evidence="2" id="KW-0432">Leucine biosynthesis</keyword>
<dbReference type="GO" id="GO:0009098">
    <property type="term" value="P:L-leucine biosynthetic process"/>
    <property type="evidence" value="ECO:0007669"/>
    <property type="project" value="UniProtKB-KW"/>
</dbReference>
<evidence type="ECO:0000256" key="1">
    <source>
        <dbReference type="ARBA" id="ARBA00007769"/>
    </source>
</evidence>
<name>A0AAV9ILT1_9RHOD</name>
<dbReference type="SUPFAM" id="SSF53659">
    <property type="entry name" value="Isocitrate/Isopropylmalate dehydrogenase-like"/>
    <property type="match status" value="1"/>
</dbReference>
<keyword evidence="4" id="KW-0479">Metal-binding</keyword>
<keyword evidence="6" id="KW-0560">Oxidoreductase</keyword>
<dbReference type="InterPro" id="IPR024084">
    <property type="entry name" value="IsoPropMal-DH-like_dom"/>
</dbReference>
<dbReference type="PANTHER" id="PTHR42979:SF1">
    <property type="entry name" value="3-ISOPROPYLMALATE DEHYDROGENASE"/>
    <property type="match status" value="1"/>
</dbReference>
<evidence type="ECO:0000259" key="9">
    <source>
        <dbReference type="SMART" id="SM01329"/>
    </source>
</evidence>
<evidence type="ECO:0000256" key="7">
    <source>
        <dbReference type="ARBA" id="ARBA00023027"/>
    </source>
</evidence>